<dbReference type="OrthoDB" id="9775268at2"/>
<keyword evidence="2" id="KW-0813">Transport</keyword>
<dbReference type="InterPro" id="IPR036259">
    <property type="entry name" value="MFS_trans_sf"/>
</dbReference>
<evidence type="ECO:0000256" key="5">
    <source>
        <dbReference type="ARBA" id="ARBA00022989"/>
    </source>
</evidence>
<protein>
    <submittedName>
        <fullName evidence="8">Putative MFS family arabinose efflux permease</fullName>
    </submittedName>
</protein>
<feature type="transmembrane region" description="Helical" evidence="7">
    <location>
        <begin position="277"/>
        <end position="297"/>
    </location>
</feature>
<dbReference type="Pfam" id="PF05977">
    <property type="entry name" value="MFS_3"/>
    <property type="match status" value="1"/>
</dbReference>
<feature type="transmembrane region" description="Helical" evidence="7">
    <location>
        <begin position="62"/>
        <end position="85"/>
    </location>
</feature>
<dbReference type="SUPFAM" id="SSF103473">
    <property type="entry name" value="MFS general substrate transporter"/>
    <property type="match status" value="1"/>
</dbReference>
<dbReference type="CDD" id="cd06173">
    <property type="entry name" value="MFS_MefA_like"/>
    <property type="match status" value="1"/>
</dbReference>
<keyword evidence="5 7" id="KW-1133">Transmembrane helix</keyword>
<keyword evidence="3" id="KW-1003">Cell membrane</keyword>
<evidence type="ECO:0000313" key="8">
    <source>
        <dbReference type="EMBL" id="TWJ15042.1"/>
    </source>
</evidence>
<feature type="transmembrane region" description="Helical" evidence="7">
    <location>
        <begin position="304"/>
        <end position="323"/>
    </location>
</feature>
<dbReference type="PANTHER" id="PTHR23513:SF11">
    <property type="entry name" value="STAPHYLOFERRIN A TRANSPORTER"/>
    <property type="match status" value="1"/>
</dbReference>
<dbReference type="InterPro" id="IPR010290">
    <property type="entry name" value="TM_effector"/>
</dbReference>
<dbReference type="PANTHER" id="PTHR23513">
    <property type="entry name" value="INTEGRAL MEMBRANE EFFLUX PROTEIN-RELATED"/>
    <property type="match status" value="1"/>
</dbReference>
<feature type="transmembrane region" description="Helical" evidence="7">
    <location>
        <begin position="92"/>
        <end position="112"/>
    </location>
</feature>
<keyword evidence="9" id="KW-1185">Reference proteome</keyword>
<comment type="subcellular location">
    <subcellularLocation>
        <location evidence="1">Cell membrane</location>
        <topology evidence="1">Multi-pass membrane protein</topology>
    </subcellularLocation>
</comment>
<evidence type="ECO:0000313" key="9">
    <source>
        <dbReference type="Proteomes" id="UP000321617"/>
    </source>
</evidence>
<evidence type="ECO:0000256" key="2">
    <source>
        <dbReference type="ARBA" id="ARBA00022448"/>
    </source>
</evidence>
<keyword evidence="4 7" id="KW-0812">Transmembrane</keyword>
<evidence type="ECO:0000256" key="7">
    <source>
        <dbReference type="SAM" id="Phobius"/>
    </source>
</evidence>
<proteinExistence type="predicted"/>
<dbReference type="Gene3D" id="1.20.1250.20">
    <property type="entry name" value="MFS general substrate transporter like domains"/>
    <property type="match status" value="2"/>
</dbReference>
<dbReference type="AlphaFoldDB" id="A0A562VAZ2"/>
<evidence type="ECO:0000256" key="1">
    <source>
        <dbReference type="ARBA" id="ARBA00004651"/>
    </source>
</evidence>
<evidence type="ECO:0000256" key="6">
    <source>
        <dbReference type="ARBA" id="ARBA00023136"/>
    </source>
</evidence>
<feature type="transmembrane region" description="Helical" evidence="7">
    <location>
        <begin position="365"/>
        <end position="385"/>
    </location>
</feature>
<accession>A0A562VAZ2</accession>
<feature type="transmembrane region" description="Helical" evidence="7">
    <location>
        <begin position="238"/>
        <end position="257"/>
    </location>
</feature>
<feature type="transmembrane region" description="Helical" evidence="7">
    <location>
        <begin position="187"/>
        <end position="206"/>
    </location>
</feature>
<dbReference type="InterPro" id="IPR022324">
    <property type="entry name" value="Bacilysin_exporter_BacE_put"/>
</dbReference>
<dbReference type="RefSeq" id="WP_147133075.1">
    <property type="nucleotide sequence ID" value="NZ_BAABIJ010000001.1"/>
</dbReference>
<dbReference type="EMBL" id="VLLL01000005">
    <property type="protein sequence ID" value="TWJ15042.1"/>
    <property type="molecule type" value="Genomic_DNA"/>
</dbReference>
<evidence type="ECO:0000256" key="4">
    <source>
        <dbReference type="ARBA" id="ARBA00022692"/>
    </source>
</evidence>
<feature type="transmembrane region" description="Helical" evidence="7">
    <location>
        <begin position="391"/>
        <end position="411"/>
    </location>
</feature>
<comment type="caution">
    <text evidence="8">The sequence shown here is derived from an EMBL/GenBank/DDBJ whole genome shotgun (WGS) entry which is preliminary data.</text>
</comment>
<organism evidence="8 9">
    <name type="scientific">Stackebrandtia albiflava</name>
    <dbReference type="NCBI Taxonomy" id="406432"/>
    <lineage>
        <taxon>Bacteria</taxon>
        <taxon>Bacillati</taxon>
        <taxon>Actinomycetota</taxon>
        <taxon>Actinomycetes</taxon>
        <taxon>Glycomycetales</taxon>
        <taxon>Glycomycetaceae</taxon>
        <taxon>Stackebrandtia</taxon>
    </lineage>
</organism>
<dbReference type="GO" id="GO:0005886">
    <property type="term" value="C:plasma membrane"/>
    <property type="evidence" value="ECO:0007669"/>
    <property type="project" value="UniProtKB-SubCell"/>
</dbReference>
<keyword evidence="6 7" id="KW-0472">Membrane</keyword>
<gene>
    <name evidence="8" type="ORF">LX16_0740</name>
</gene>
<evidence type="ECO:0000256" key="3">
    <source>
        <dbReference type="ARBA" id="ARBA00022475"/>
    </source>
</evidence>
<feature type="transmembrane region" description="Helical" evidence="7">
    <location>
        <begin position="329"/>
        <end position="353"/>
    </location>
</feature>
<dbReference type="PRINTS" id="PR01988">
    <property type="entry name" value="EXPORTERBACE"/>
</dbReference>
<dbReference type="Proteomes" id="UP000321617">
    <property type="component" value="Unassembled WGS sequence"/>
</dbReference>
<sequence>MRHADESPHPATRRPGATDVFASLRGNRPFRRLWFSNLFFFGGAWTQTLVFGWLVYETTRSEFLVAAFTSVRLAPMLLGPLTGALADRYDRVNLLLTTCGWAAAALGAAATLATLDMLPYWALLIAGLAIGMAQSPSQPARASLVLDLVGRERLSNANALNSMAINMTQIVGPAFGGAMISALGAPAALWISTGWYVVSFLLLLPLRGQGRRERPAAPPKAAHRMVIDGFRSIGRNRLAVAVLAVTLAANTLIWPVFQSFMPVFAEESLRLDAAGLGALLTCCGLGGLVGSLVIAGLGDFRFKGALFIGGTAAWGATWSLFALSQNVPLSFLLAGLIGLFSAAFGVLQTTLLLMTTEPAVHGRALGLQELAIGVMPLSTVVLGAIAESVGVVATTVTAGVLLVVALAALAVRVPALGRYSGRENTATPVRAA</sequence>
<reference evidence="8 9" key="1">
    <citation type="journal article" date="2013" name="Stand. Genomic Sci.">
        <title>Genomic Encyclopedia of Type Strains, Phase I: The one thousand microbial genomes (KMG-I) project.</title>
        <authorList>
            <person name="Kyrpides N.C."/>
            <person name="Woyke T."/>
            <person name="Eisen J.A."/>
            <person name="Garrity G."/>
            <person name="Lilburn T.G."/>
            <person name="Beck B.J."/>
            <person name="Whitman W.B."/>
            <person name="Hugenholtz P."/>
            <person name="Klenk H.P."/>
        </authorList>
    </citation>
    <scope>NUCLEOTIDE SEQUENCE [LARGE SCALE GENOMIC DNA]</scope>
    <source>
        <strain evidence="8 9">DSM 45044</strain>
    </source>
</reference>
<feature type="transmembrane region" description="Helical" evidence="7">
    <location>
        <begin position="33"/>
        <end position="56"/>
    </location>
</feature>
<name>A0A562VAZ2_9ACTN</name>